<dbReference type="EMBL" id="JAWDJR010000001">
    <property type="protein sequence ID" value="KAK9981652.1"/>
    <property type="molecule type" value="Genomic_DNA"/>
</dbReference>
<dbReference type="Pfam" id="PF01821">
    <property type="entry name" value="ANATO"/>
    <property type="match status" value="1"/>
</dbReference>
<dbReference type="Pfam" id="PF17791">
    <property type="entry name" value="MG3"/>
    <property type="match status" value="1"/>
</dbReference>
<dbReference type="Gene3D" id="2.60.40.10">
    <property type="entry name" value="Immunoglobulins"/>
    <property type="match status" value="2"/>
</dbReference>
<dbReference type="InterPro" id="IPR001599">
    <property type="entry name" value="Macroglobln_a2"/>
</dbReference>
<dbReference type="InterPro" id="IPR011625">
    <property type="entry name" value="A2M_N_BRD"/>
</dbReference>
<comment type="function">
    <text evidence="7">Mediator of local inflammatory process released following cleavage by C3 convertase. Acts by binding to its receptor, C3AR1, activating G protein-coupled receptor signaling, promoting the phosphorylation, ARRB2-mediated internalization and endocytosis of C3AR1. C3a anaphylatoxin stimulates the activation of immune cells such as mast cells and basophilic leukocytes to release inflammation agents, such as cytokines, chemokines and histamine, which promote inflammation development. Also acts as potent chemoattractant for the migration of macrophages and neutrophils to the inflamed tissues, resulting in neutralization of the inflammatory triggers by multiple ways, such as phagocytosis and generation of reactive oxidants.</text>
</comment>
<dbReference type="Pfam" id="PF00207">
    <property type="entry name" value="A2M"/>
    <property type="match status" value="1"/>
</dbReference>
<dbReference type="GO" id="GO:0005615">
    <property type="term" value="C:extracellular space"/>
    <property type="evidence" value="ECO:0007669"/>
    <property type="project" value="InterPro"/>
</dbReference>
<protein>
    <recommendedName>
        <fullName evidence="2">Complement C3</fullName>
    </recommendedName>
</protein>
<sequence length="1656" mass="184798">MLTGRDTQTDRMDVKLLWLTVVLLSSPLLTLCDPLFVLSAPNLLRVGSSENVFVEAQDHTGGAFDVKIIVKNHPKKDKEILSKTVRLTAVNNYQIITDIKIPDDQNFFSDDPLEKQYVNLQAQFPSKTVEKVVMVSFQSGYIFVQTDKPIYTPASTVQYRIFSLTPNLKPLSQSGITVEIMNPQGITVSSEKIYPVKGMKSGKYAIPEVSSLGIWKVVTWFANTPQKQFTADFEVKEYVLPTFEVKLKPSRSFYYVDDQSLTVDIEAKYLFGQEVEGNAFVVFGVMDGEKKTSIPASLQKVQIMKGEGTTELTREMITKTFPNINQLVGQSIYVSVSLLTESGSEMVEAERRGIQIVTSPYTIHFKKTPQFFKPGMPFDISVYVTNPDQTPAENVEVEVNPGRVKGHTTANGIAKVTVNSVGGSSRLEITAKTKDPQLTDGQQAVKTMTALAYVPKGDSKNYLHIGIDAAEFQIGDQMKVNLNTGQSPGVKDQDYTYMILSKGQIVQVDRFKRRGQALVTLSLPVTKDMVPSFRFVAYYHVGSSEVVSDSVWVDVKDTCMGTLKLRVKNKMNTYGTGDEVKLQITGDPGARVGLVVVDKAVHVLNKNRLTQTQIWDRIEKHDTGCTAGGGRDSMGVFSDAGLMFESSTAGGTNTRTMPECPVPAKRKRRAESILQVTGTLAGKYSGELKQCCIDGMRDNKLGYTCERRATYIIDGPECAKAFLHCCNEMKTRKNMKTEEEELILARSDDDDDDYYTDSDEIVSRTQFPESWLWEEIDLCENCPAPVRDKVLYLKDSITTWQILAVSLSPTLGICVAEPEEIVVFKQLFIDLKMPYSAVRGEQLEIKAIIHNYTPKKQKVRVEFMEAPDVCSFASKKGKYRTTVNIDQDSSIAVSYVIIPMTLGNHMIEVKAAAFDSVHTDGVRKSLKVVSEGVLVPLHTKNVELNPVKNGEKPIVVKAEIPPDRVPGTPANTFIQITGEEISQTVEQAISGDFMGRLIVQPSGCGEQNMIYMTLPLTATHYLDSTNQWEAVGMDRRNDAINHIKTGYQRQLSYRKSDGSYAAWISRPSSTWLTAYVAKVFAIANNLVTIDENVICSALKWLVLQKQLPDGSFKEDTAVIHGEMVGDVRGKDAEASLTAFVVIAMQEGREICAGSVGSLHESIKKAVVFLEGRLPKLTNPYAVAMTSYALANAEKLNKDILMKHSTQGEAGRFWIVTGQPHHSLEATAYAVLALVKAKDFDKAGEAVHWLGRQQSHYGGSGTTQATIMVFQAVAEYRTQVKDQQNFNLDVELAVAGRSKPSRWTIVRRNVHLARSDKVEINKDFNVTARGTGSATLSVLTLYYARPVEKKSDCTFFDLTVKMEKDSGSKQEGALETYKLTMDFFFKNPERDAAMSVLDVGLLTGFKVDDTDLSKVKMIQKLNNTNDFKTTVAKQQVNKSVQITGIVLRNERERIAFRMHKINEVGMLQPAGVTVYEYSSPDDRCVKFYHPHKRDGALNRLCHEDLCQCAEENCSLQKKHQIKESQRADKACAHGVEYVYKTRVVGKELSLQADIYNMTIEQVLKEGTDPAVEGQTRSFLAHPYCREFLEFEEGKTYLIMGQTTSLPRIGGRLRYNLGEQTWIEYWPTQEEAQTEKYKDKYIGIAALADQLFNFGCTT</sequence>
<accession>A0AAW2B9E8</accession>
<dbReference type="PROSITE" id="PS00477">
    <property type="entry name" value="ALPHA_2_MACROGLOBULIN"/>
    <property type="match status" value="1"/>
</dbReference>
<dbReference type="InterPro" id="IPR011626">
    <property type="entry name" value="Alpha-macroglobulin_TED"/>
</dbReference>
<evidence type="ECO:0000256" key="7">
    <source>
        <dbReference type="ARBA" id="ARBA00093364"/>
    </source>
</evidence>
<dbReference type="SUPFAM" id="SSF49410">
    <property type="entry name" value="Alpha-macroglobulin receptor domain"/>
    <property type="match status" value="1"/>
</dbReference>
<dbReference type="SUPFAM" id="SSF48239">
    <property type="entry name" value="Terpenoid cyclases/Protein prenyltransferases"/>
    <property type="match status" value="1"/>
</dbReference>
<dbReference type="InterPro" id="IPR000020">
    <property type="entry name" value="Anaphylatoxin/fibulin"/>
</dbReference>
<evidence type="ECO:0000256" key="2">
    <source>
        <dbReference type="ARBA" id="ARBA00017018"/>
    </source>
</evidence>
<dbReference type="CDD" id="cd03583">
    <property type="entry name" value="NTR_complement_C3"/>
    <property type="match status" value="1"/>
</dbReference>
<feature type="domain" description="Anaphylatoxin-like" evidence="8">
    <location>
        <begin position="691"/>
        <end position="726"/>
    </location>
</feature>
<dbReference type="Pfam" id="PF17789">
    <property type="entry name" value="MG4"/>
    <property type="match status" value="1"/>
</dbReference>
<dbReference type="Gene3D" id="2.60.40.1940">
    <property type="match status" value="1"/>
</dbReference>
<dbReference type="Pfam" id="PF01759">
    <property type="entry name" value="NTR"/>
    <property type="match status" value="1"/>
</dbReference>
<dbReference type="InterPro" id="IPR047565">
    <property type="entry name" value="Alpha-macroglob_thiol-ester_cl"/>
</dbReference>
<dbReference type="FunFam" id="2.60.40.1930:FF:000008">
    <property type="entry name" value="Complement C3"/>
    <property type="match status" value="1"/>
</dbReference>
<dbReference type="SMART" id="SM01360">
    <property type="entry name" value="A2M"/>
    <property type="match status" value="1"/>
</dbReference>
<dbReference type="InterPro" id="IPR041555">
    <property type="entry name" value="MG3"/>
</dbReference>
<organism evidence="10 11">
    <name type="scientific">Culter alburnus</name>
    <name type="common">Topmouth culter</name>
    <dbReference type="NCBI Taxonomy" id="194366"/>
    <lineage>
        <taxon>Eukaryota</taxon>
        <taxon>Metazoa</taxon>
        <taxon>Chordata</taxon>
        <taxon>Craniata</taxon>
        <taxon>Vertebrata</taxon>
        <taxon>Euteleostomi</taxon>
        <taxon>Actinopterygii</taxon>
        <taxon>Neopterygii</taxon>
        <taxon>Teleostei</taxon>
        <taxon>Ostariophysi</taxon>
        <taxon>Cypriniformes</taxon>
        <taxon>Xenocyprididae</taxon>
        <taxon>Xenocypridinae</taxon>
        <taxon>Culter</taxon>
    </lineage>
</organism>
<dbReference type="SMART" id="SM01419">
    <property type="entry name" value="Thiol-ester_cl"/>
    <property type="match status" value="1"/>
</dbReference>
<dbReference type="PROSITE" id="PS01178">
    <property type="entry name" value="ANAPHYLATOXIN_2"/>
    <property type="match status" value="1"/>
</dbReference>
<evidence type="ECO:0000256" key="1">
    <source>
        <dbReference type="ARBA" id="ARBA00004613"/>
    </source>
</evidence>
<dbReference type="CDD" id="cd00017">
    <property type="entry name" value="ANATO"/>
    <property type="match status" value="1"/>
</dbReference>
<dbReference type="InterPro" id="IPR040839">
    <property type="entry name" value="MG4"/>
</dbReference>
<dbReference type="FunFam" id="2.40.50.120:FF:000013">
    <property type="entry name" value="Complement C3"/>
    <property type="match status" value="1"/>
</dbReference>
<dbReference type="InterPro" id="IPR036595">
    <property type="entry name" value="A-macroglobulin_rcpt-bd_sf"/>
</dbReference>
<dbReference type="InterPro" id="IPR008930">
    <property type="entry name" value="Terpenoid_cyclase/PrenylTrfase"/>
</dbReference>
<dbReference type="InterPro" id="IPR018933">
    <property type="entry name" value="Netrin_module_non-TIMP"/>
</dbReference>
<evidence type="ECO:0000259" key="8">
    <source>
        <dbReference type="PROSITE" id="PS01178"/>
    </source>
</evidence>
<gene>
    <name evidence="10" type="ORF">ABG768_001176</name>
</gene>
<dbReference type="InterPro" id="IPR009048">
    <property type="entry name" value="A-macroglobulin_rcpt-bd"/>
</dbReference>
<evidence type="ECO:0000256" key="4">
    <source>
        <dbReference type="ARBA" id="ARBA00022685"/>
    </source>
</evidence>
<evidence type="ECO:0000256" key="6">
    <source>
        <dbReference type="ARBA" id="ARBA00023157"/>
    </source>
</evidence>
<dbReference type="Proteomes" id="UP001479290">
    <property type="component" value="Unassembled WGS sequence"/>
</dbReference>
<dbReference type="InterPro" id="IPR019742">
    <property type="entry name" value="MacrogloblnA2_CS"/>
</dbReference>
<dbReference type="Pfam" id="PF01835">
    <property type="entry name" value="MG2"/>
    <property type="match status" value="1"/>
</dbReference>
<dbReference type="SMART" id="SM00643">
    <property type="entry name" value="C345C"/>
    <property type="match status" value="1"/>
</dbReference>
<evidence type="ECO:0000256" key="5">
    <source>
        <dbReference type="ARBA" id="ARBA00022966"/>
    </source>
</evidence>
<dbReference type="FunFam" id="1.20.91.20:FF:000001">
    <property type="entry name" value="Complement C3"/>
    <property type="match status" value="1"/>
</dbReference>
<dbReference type="SMART" id="SM01359">
    <property type="entry name" value="A2M_N_2"/>
    <property type="match status" value="1"/>
</dbReference>
<feature type="domain" description="NTR" evidence="9">
    <location>
        <begin position="1512"/>
        <end position="1654"/>
    </location>
</feature>
<dbReference type="Gene3D" id="6.20.50.160">
    <property type="match status" value="1"/>
</dbReference>
<dbReference type="Gene3D" id="2.60.40.1930">
    <property type="match status" value="3"/>
</dbReference>
<dbReference type="Gene3D" id="1.50.10.20">
    <property type="match status" value="1"/>
</dbReference>
<dbReference type="InterPro" id="IPR041425">
    <property type="entry name" value="C3/4/5_MG1"/>
</dbReference>
<keyword evidence="5" id="KW-0882">Thioester bond</keyword>
<dbReference type="Gene3D" id="2.60.40.690">
    <property type="entry name" value="Alpha-macroglobulin, receptor-binding domain"/>
    <property type="match status" value="1"/>
</dbReference>
<dbReference type="Pfam" id="PF07703">
    <property type="entry name" value="A2M_BRD"/>
    <property type="match status" value="1"/>
</dbReference>
<dbReference type="SUPFAM" id="SSF47686">
    <property type="entry name" value="Anaphylotoxins (complement system)"/>
    <property type="match status" value="1"/>
</dbReference>
<dbReference type="InterPro" id="IPR018081">
    <property type="entry name" value="Anaphylatoxin_comp_syst"/>
</dbReference>
<dbReference type="Gene3D" id="2.40.50.120">
    <property type="match status" value="1"/>
</dbReference>
<dbReference type="GO" id="GO:0004866">
    <property type="term" value="F:endopeptidase inhibitor activity"/>
    <property type="evidence" value="ECO:0007669"/>
    <property type="project" value="InterPro"/>
</dbReference>
<dbReference type="InterPro" id="IPR035815">
    <property type="entry name" value="NTR_complement_C3"/>
</dbReference>
<evidence type="ECO:0000313" key="11">
    <source>
        <dbReference type="Proteomes" id="UP001479290"/>
    </source>
</evidence>
<evidence type="ECO:0000256" key="3">
    <source>
        <dbReference type="ARBA" id="ARBA00022525"/>
    </source>
</evidence>
<dbReference type="InterPro" id="IPR013783">
    <property type="entry name" value="Ig-like_fold"/>
</dbReference>
<dbReference type="CDD" id="cd02896">
    <property type="entry name" value="complement_C3_C4_C5"/>
    <property type="match status" value="1"/>
</dbReference>
<dbReference type="PROSITE" id="PS01177">
    <property type="entry name" value="ANAPHYLATOXIN_1"/>
    <property type="match status" value="1"/>
</dbReference>
<dbReference type="FunFam" id="1.50.10.20:FF:000008">
    <property type="entry name" value="Complement C3"/>
    <property type="match status" value="1"/>
</dbReference>
<dbReference type="InterPro" id="IPR008993">
    <property type="entry name" value="TIMP-like_OB-fold"/>
</dbReference>
<keyword evidence="3" id="KW-0964">Secreted</keyword>
<dbReference type="Gene3D" id="2.60.120.1540">
    <property type="match status" value="1"/>
</dbReference>
<keyword evidence="4" id="KW-0165">Cleavage on pair of basic residues</keyword>
<dbReference type="PANTHER" id="PTHR11412">
    <property type="entry name" value="MACROGLOBULIN / COMPLEMENT"/>
    <property type="match status" value="1"/>
</dbReference>
<dbReference type="InterPro" id="IPR002890">
    <property type="entry name" value="MG2"/>
</dbReference>
<dbReference type="Pfam" id="PF21308">
    <property type="entry name" value="C3_CUB2"/>
    <property type="match status" value="1"/>
</dbReference>
<reference evidence="10 11" key="1">
    <citation type="submission" date="2024-05" db="EMBL/GenBank/DDBJ databases">
        <title>A high-quality chromosomal-level genome assembly of Topmouth culter (Culter alburnus).</title>
        <authorList>
            <person name="Zhao H."/>
        </authorList>
    </citation>
    <scope>NUCLEOTIDE SEQUENCE [LARGE SCALE GENOMIC DNA]</scope>
    <source>
        <strain evidence="10">CATC2023</strain>
        <tissue evidence="10">Muscle</tissue>
    </source>
</reference>
<dbReference type="PANTHER" id="PTHR11412:SF81">
    <property type="entry name" value="COMPLEMENT C3"/>
    <property type="match status" value="1"/>
</dbReference>
<proteinExistence type="predicted"/>
<dbReference type="Gene3D" id="2.20.130.20">
    <property type="match status" value="1"/>
</dbReference>
<keyword evidence="6" id="KW-1015">Disulfide bond</keyword>
<dbReference type="SMART" id="SM01361">
    <property type="entry name" value="A2M_recep"/>
    <property type="match status" value="1"/>
</dbReference>
<dbReference type="FunFam" id="2.60.40.1930:FF:000006">
    <property type="entry name" value="Complement C3"/>
    <property type="match status" value="1"/>
</dbReference>
<dbReference type="SMART" id="SM00104">
    <property type="entry name" value="ANATO"/>
    <property type="match status" value="1"/>
</dbReference>
<comment type="caution">
    <text evidence="10">The sequence shown here is derived from an EMBL/GenBank/DDBJ whole genome shotgun (WGS) entry which is preliminary data.</text>
</comment>
<dbReference type="Pfam" id="PF17790">
    <property type="entry name" value="MG1"/>
    <property type="match status" value="1"/>
</dbReference>
<name>A0AAW2B9E8_CULAL</name>
<dbReference type="InterPro" id="IPR050473">
    <property type="entry name" value="A2M/Complement_sys"/>
</dbReference>
<dbReference type="FunFam" id="2.60.40.1940:FF:000001">
    <property type="entry name" value="Complement component C3"/>
    <property type="match status" value="1"/>
</dbReference>
<dbReference type="Gene3D" id="1.20.91.20">
    <property type="entry name" value="Anaphylotoxins (complement system)"/>
    <property type="match status" value="1"/>
</dbReference>
<dbReference type="SUPFAM" id="SSF50242">
    <property type="entry name" value="TIMP-like"/>
    <property type="match status" value="1"/>
</dbReference>
<dbReference type="Pfam" id="PF07678">
    <property type="entry name" value="TED_complement"/>
    <property type="match status" value="1"/>
</dbReference>
<keyword evidence="11" id="KW-1185">Reference proteome</keyword>
<evidence type="ECO:0000313" key="10">
    <source>
        <dbReference type="EMBL" id="KAK9981652.1"/>
    </source>
</evidence>
<dbReference type="InterPro" id="IPR001134">
    <property type="entry name" value="Netrin_domain"/>
</dbReference>
<evidence type="ECO:0000259" key="9">
    <source>
        <dbReference type="PROSITE" id="PS50189"/>
    </source>
</evidence>
<comment type="subcellular location">
    <subcellularLocation>
        <location evidence="1">Secreted</location>
    </subcellularLocation>
</comment>
<dbReference type="InterPro" id="IPR048848">
    <property type="entry name" value="C3_CUB2"/>
</dbReference>
<dbReference type="FunFam" id="2.60.40.10:FF:000155">
    <property type="entry name" value="complement C3 isoform X1"/>
    <property type="match status" value="1"/>
</dbReference>
<dbReference type="FunFam" id="2.20.130.20:FF:000001">
    <property type="entry name" value="Complement C3"/>
    <property type="match status" value="1"/>
</dbReference>
<dbReference type="PROSITE" id="PS50189">
    <property type="entry name" value="NTR"/>
    <property type="match status" value="1"/>
</dbReference>
<dbReference type="Pfam" id="PF07677">
    <property type="entry name" value="A2M_recep"/>
    <property type="match status" value="1"/>
</dbReference>